<comment type="caution">
    <text evidence="1">The sequence shown here is derived from an EMBL/GenBank/DDBJ whole genome shotgun (WGS) entry which is preliminary data.</text>
</comment>
<dbReference type="InterPro" id="IPR003462">
    <property type="entry name" value="ODC_Mu_crystall"/>
</dbReference>
<dbReference type="SUPFAM" id="SSF51735">
    <property type="entry name" value="NAD(P)-binding Rossmann-fold domains"/>
    <property type="match status" value="1"/>
</dbReference>
<evidence type="ECO:0000313" key="2">
    <source>
        <dbReference type="Proteomes" id="UP001268819"/>
    </source>
</evidence>
<dbReference type="PANTHER" id="PTHR13812:SF19">
    <property type="entry name" value="KETIMINE REDUCTASE MU-CRYSTALLIN"/>
    <property type="match status" value="1"/>
</dbReference>
<dbReference type="Pfam" id="PF02423">
    <property type="entry name" value="OCD_Mu_crystall"/>
    <property type="match status" value="1"/>
</dbReference>
<protein>
    <submittedName>
        <fullName evidence="1">Ornithine cyclodeaminase</fullName>
        <ecNumber evidence="1">4.3.1.12</ecNumber>
    </submittedName>
</protein>
<name>A0ABU1PS23_9PSEU</name>
<dbReference type="PIRSF" id="PIRSF001439">
    <property type="entry name" value="CryM"/>
    <property type="match status" value="1"/>
</dbReference>
<dbReference type="PANTHER" id="PTHR13812">
    <property type="entry name" value="KETIMINE REDUCTASE MU-CRYSTALLIN"/>
    <property type="match status" value="1"/>
</dbReference>
<keyword evidence="1" id="KW-0456">Lyase</keyword>
<dbReference type="InterPro" id="IPR036291">
    <property type="entry name" value="NAD(P)-bd_dom_sf"/>
</dbReference>
<sequence length="353" mass="37391">MTTTMNEFRYLTRDDVVRALSEVDAVAVVAEALRLHTERRVMLPEEAYLPWRSPGGAANRCLAMPGAVEFDDGFAVGLKTINASLGNVDRGLPRSQGFTLLLDPETARPRALMEAAHISALRTAAVTAVAARSLGRPGASTMGLIGCGTLAMTHLELLADTVPALAEVKVFDIDPARAERFREEASARRPRLTVSVAASARDCVVGSDLVVPVTTVTEGYIPREWLSPGALVSNVSLDDLLPDAVRHCDLLVIDDWDLVSGDNRRLLGRMYRAGELLPPSGIVEGDGGGLPSASVRKVDATLGEVVSGDHPGRGADTDVVVCNAFGMAILDVAVAHRVAEAAERADLGQVLSL</sequence>
<dbReference type="EC" id="4.3.1.12" evidence="1"/>
<organism evidence="1 2">
    <name type="scientific">Saccharothrix longispora</name>
    <dbReference type="NCBI Taxonomy" id="33920"/>
    <lineage>
        <taxon>Bacteria</taxon>
        <taxon>Bacillati</taxon>
        <taxon>Actinomycetota</taxon>
        <taxon>Actinomycetes</taxon>
        <taxon>Pseudonocardiales</taxon>
        <taxon>Pseudonocardiaceae</taxon>
        <taxon>Saccharothrix</taxon>
    </lineage>
</organism>
<dbReference type="RefSeq" id="WP_310304544.1">
    <property type="nucleotide sequence ID" value="NZ_BAAAXB010000001.1"/>
</dbReference>
<dbReference type="InterPro" id="IPR023401">
    <property type="entry name" value="ODC_N"/>
</dbReference>
<proteinExistence type="predicted"/>
<dbReference type="EMBL" id="JAVDSG010000001">
    <property type="protein sequence ID" value="MDR6592724.1"/>
    <property type="molecule type" value="Genomic_DNA"/>
</dbReference>
<gene>
    <name evidence="1" type="ORF">J2S66_001108</name>
</gene>
<keyword evidence="2" id="KW-1185">Reference proteome</keyword>
<evidence type="ECO:0000313" key="1">
    <source>
        <dbReference type="EMBL" id="MDR6592724.1"/>
    </source>
</evidence>
<dbReference type="Proteomes" id="UP001268819">
    <property type="component" value="Unassembled WGS sequence"/>
</dbReference>
<dbReference type="GO" id="GO:0008473">
    <property type="term" value="F:ornithine cyclodeaminase activity"/>
    <property type="evidence" value="ECO:0007669"/>
    <property type="project" value="UniProtKB-EC"/>
</dbReference>
<dbReference type="Gene3D" id="3.30.1780.10">
    <property type="entry name" value="ornithine cyclodeaminase, domain 1"/>
    <property type="match status" value="1"/>
</dbReference>
<reference evidence="1 2" key="1">
    <citation type="submission" date="2023-07" db="EMBL/GenBank/DDBJ databases">
        <title>Sequencing the genomes of 1000 actinobacteria strains.</title>
        <authorList>
            <person name="Klenk H.-P."/>
        </authorList>
    </citation>
    <scope>NUCLEOTIDE SEQUENCE [LARGE SCALE GENOMIC DNA]</scope>
    <source>
        <strain evidence="1 2">DSM 43749</strain>
    </source>
</reference>
<dbReference type="Gene3D" id="3.40.50.720">
    <property type="entry name" value="NAD(P)-binding Rossmann-like Domain"/>
    <property type="match status" value="1"/>
</dbReference>
<accession>A0ABU1PS23</accession>